<name>A0A323UUI6_9RHOO</name>
<dbReference type="EMBL" id="QKOE01000020">
    <property type="protein sequence ID" value="PZA14876.1"/>
    <property type="molecule type" value="Genomic_DNA"/>
</dbReference>
<sequence>MGFRNAFVALRNDASQATGTGLAAHMPRSHAERTPDKKMASTRLPGRGPMRTRRDCRGD</sequence>
<keyword evidence="3" id="KW-1185">Reference proteome</keyword>
<evidence type="ECO:0000313" key="3">
    <source>
        <dbReference type="Proteomes" id="UP000248259"/>
    </source>
</evidence>
<feature type="compositionally biased region" description="Basic and acidic residues" evidence="1">
    <location>
        <begin position="29"/>
        <end position="39"/>
    </location>
</feature>
<protein>
    <submittedName>
        <fullName evidence="2">Uncharacterized protein</fullName>
    </submittedName>
</protein>
<comment type="caution">
    <text evidence="2">The sequence shown here is derived from an EMBL/GenBank/DDBJ whole genome shotgun (WGS) entry which is preliminary data.</text>
</comment>
<evidence type="ECO:0000313" key="2">
    <source>
        <dbReference type="EMBL" id="PZA14876.1"/>
    </source>
</evidence>
<dbReference type="Proteomes" id="UP000248259">
    <property type="component" value="Unassembled WGS sequence"/>
</dbReference>
<organism evidence="2 3">
    <name type="scientific">Parazoarcus communis SWub3 = DSM 12120</name>
    <dbReference type="NCBI Taxonomy" id="1121029"/>
    <lineage>
        <taxon>Bacteria</taxon>
        <taxon>Pseudomonadati</taxon>
        <taxon>Pseudomonadota</taxon>
        <taxon>Betaproteobacteria</taxon>
        <taxon>Rhodocyclales</taxon>
        <taxon>Zoogloeaceae</taxon>
        <taxon>Parazoarcus</taxon>
    </lineage>
</organism>
<gene>
    <name evidence="2" type="ORF">DNK49_19380</name>
</gene>
<dbReference type="AlphaFoldDB" id="A0A323UUI6"/>
<accession>A0A323UUI6</accession>
<evidence type="ECO:0000256" key="1">
    <source>
        <dbReference type="SAM" id="MobiDB-lite"/>
    </source>
</evidence>
<feature type="region of interest" description="Disordered" evidence="1">
    <location>
        <begin position="12"/>
        <end position="59"/>
    </location>
</feature>
<proteinExistence type="predicted"/>
<reference evidence="2 3" key="1">
    <citation type="submission" date="2018-06" db="EMBL/GenBank/DDBJ databases">
        <title>Azoarcus communis strain SWub3 genome.</title>
        <authorList>
            <person name="Zorraquino Salvo V."/>
            <person name="Toubiana D."/>
            <person name="Blumwald E."/>
        </authorList>
    </citation>
    <scope>NUCLEOTIDE SEQUENCE [LARGE SCALE GENOMIC DNA]</scope>
    <source>
        <strain evidence="2 3">SWub3</strain>
    </source>
</reference>